<dbReference type="CDD" id="cd08054">
    <property type="entry name" value="gp6"/>
    <property type="match status" value="1"/>
</dbReference>
<accession>K2MCA0</accession>
<evidence type="ECO:0008006" key="3">
    <source>
        <dbReference type="Google" id="ProtNLM"/>
    </source>
</evidence>
<dbReference type="Gene3D" id="1.10.3230.30">
    <property type="entry name" value="Phage gp6-like head-tail connector protein"/>
    <property type="match status" value="1"/>
</dbReference>
<dbReference type="InterPro" id="IPR011738">
    <property type="entry name" value="Phage_CHP"/>
</dbReference>
<name>K2MCA0_9HYPH</name>
<dbReference type="NCBIfam" id="TIGR01560">
    <property type="entry name" value="put_DNA_pack"/>
    <property type="match status" value="1"/>
</dbReference>
<sequence>MLNGVEVDFTAGHGEAGTDVPDLLRRAILLLVAHWFEFRASYGAAHQPVSLPEGYRRLLGAYKTPRL</sequence>
<evidence type="ECO:0000313" key="1">
    <source>
        <dbReference type="EMBL" id="EKF19776.1"/>
    </source>
</evidence>
<evidence type="ECO:0000313" key="2">
    <source>
        <dbReference type="Proteomes" id="UP000006786"/>
    </source>
</evidence>
<keyword evidence="2" id="KW-1185">Reference proteome</keyword>
<comment type="caution">
    <text evidence="1">The sequence shown here is derived from an EMBL/GenBank/DDBJ whole genome shotgun (WGS) entry which is preliminary data.</text>
</comment>
<protein>
    <recommendedName>
        <fullName evidence="3">Phage gp6-like head-tail connector protein</fullName>
    </recommendedName>
</protein>
<dbReference type="InterPro" id="IPR006450">
    <property type="entry name" value="Phage_HK97_gp6-like"/>
</dbReference>
<organism evidence="1 2">
    <name type="scientific">Nitratireductor pacificus pht-3B</name>
    <dbReference type="NCBI Taxonomy" id="391937"/>
    <lineage>
        <taxon>Bacteria</taxon>
        <taxon>Pseudomonadati</taxon>
        <taxon>Pseudomonadota</taxon>
        <taxon>Alphaproteobacteria</taxon>
        <taxon>Hyphomicrobiales</taxon>
        <taxon>Phyllobacteriaceae</taxon>
        <taxon>Nitratireductor</taxon>
    </lineage>
</organism>
<dbReference type="EMBL" id="AMRM01000005">
    <property type="protein sequence ID" value="EKF19776.1"/>
    <property type="molecule type" value="Genomic_DNA"/>
</dbReference>
<proteinExistence type="predicted"/>
<reference evidence="1 2" key="1">
    <citation type="journal article" date="2012" name="J. Bacteriol.">
        <title>Genome Sequence of Nitratireductor pacificus Type Strain pht-3B.</title>
        <authorList>
            <person name="Lai Q."/>
            <person name="Li G."/>
            <person name="Shao Z."/>
        </authorList>
    </citation>
    <scope>NUCLEOTIDE SEQUENCE [LARGE SCALE GENOMIC DNA]</scope>
    <source>
        <strain evidence="2">pht-3B</strain>
    </source>
</reference>
<dbReference type="NCBIfam" id="TIGR02215">
    <property type="entry name" value="phage_chp_gp8"/>
    <property type="match status" value="1"/>
</dbReference>
<gene>
    <name evidence="1" type="ORF">NA2_05528</name>
</gene>
<dbReference type="AlphaFoldDB" id="K2MCA0"/>
<dbReference type="Proteomes" id="UP000006786">
    <property type="component" value="Unassembled WGS sequence"/>
</dbReference>
<dbReference type="STRING" id="391937.NA2_05528"/>
<dbReference type="PATRIC" id="fig|391937.3.peg.1138"/>